<comment type="similarity">
    <text evidence="1 6">Belongs to the peptidase S8 family.</text>
</comment>
<dbReference type="InterPro" id="IPR023828">
    <property type="entry name" value="Peptidase_S8_Ser-AS"/>
</dbReference>
<dbReference type="InterPro" id="IPR015500">
    <property type="entry name" value="Peptidase_S8_subtilisin-rel"/>
</dbReference>
<keyword evidence="2 6" id="KW-0645">Protease</keyword>
<dbReference type="InterPro" id="IPR000209">
    <property type="entry name" value="Peptidase_S8/S53_dom"/>
</dbReference>
<dbReference type="PANTHER" id="PTHR43399">
    <property type="entry name" value="SUBTILISIN-RELATED"/>
    <property type="match status" value="1"/>
</dbReference>
<evidence type="ECO:0000313" key="9">
    <source>
        <dbReference type="EMBL" id="XDV61578.1"/>
    </source>
</evidence>
<dbReference type="GO" id="GO:0004252">
    <property type="term" value="F:serine-type endopeptidase activity"/>
    <property type="evidence" value="ECO:0007669"/>
    <property type="project" value="UniProtKB-UniRule"/>
</dbReference>
<dbReference type="InterPro" id="IPR022398">
    <property type="entry name" value="Peptidase_S8_His-AS"/>
</dbReference>
<proteinExistence type="inferred from homology"/>
<feature type="active site" description="Charge relay system" evidence="5 6">
    <location>
        <position position="284"/>
    </location>
</feature>
<evidence type="ECO:0000259" key="8">
    <source>
        <dbReference type="Pfam" id="PF00082"/>
    </source>
</evidence>
<evidence type="ECO:0000256" key="1">
    <source>
        <dbReference type="ARBA" id="ARBA00011073"/>
    </source>
</evidence>
<evidence type="ECO:0000256" key="2">
    <source>
        <dbReference type="ARBA" id="ARBA00022670"/>
    </source>
</evidence>
<dbReference type="InterPro" id="IPR034058">
    <property type="entry name" value="TagA/B/C/D_pept_dom"/>
</dbReference>
<dbReference type="PROSITE" id="PS51892">
    <property type="entry name" value="SUBTILASE"/>
    <property type="match status" value="1"/>
</dbReference>
<keyword evidence="4 6" id="KW-0720">Serine protease</keyword>
<dbReference type="SUPFAM" id="SSF49785">
    <property type="entry name" value="Galactose-binding domain-like"/>
    <property type="match status" value="1"/>
</dbReference>
<evidence type="ECO:0000256" key="6">
    <source>
        <dbReference type="PROSITE-ProRule" id="PRU01240"/>
    </source>
</evidence>
<reference evidence="9" key="1">
    <citation type="submission" date="2024-08" db="EMBL/GenBank/DDBJ databases">
        <authorList>
            <person name="Yu S.T."/>
        </authorList>
    </citation>
    <scope>NUCLEOTIDE SEQUENCE</scope>
    <source>
        <strain evidence="9">R33</strain>
    </source>
</reference>
<dbReference type="PANTHER" id="PTHR43399:SF4">
    <property type="entry name" value="CELL WALL-ASSOCIATED PROTEASE"/>
    <property type="match status" value="1"/>
</dbReference>
<dbReference type="GO" id="GO:0006508">
    <property type="term" value="P:proteolysis"/>
    <property type="evidence" value="ECO:0007669"/>
    <property type="project" value="UniProtKB-KW"/>
</dbReference>
<dbReference type="PROSITE" id="PS00138">
    <property type="entry name" value="SUBTILASE_SER"/>
    <property type="match status" value="1"/>
</dbReference>
<sequence length="748" mass="78951">MRVIAYFMHEHEEQAALNILGNPTVTDSYVIGDITESAIPQLESAGLTVDRLDDVRSEMSAVARGRVTGRSAFAEGDGDAEVLAVAPGDRASWIVQLGEPLVERHRDEIASTGVELQRSVPVNAYIAAATESQATQLANLDFVVSVDRYGPQVAAPVRLRAGESPAPPTAGEPKTATGGRIWDLRLADTPAARESVMAWLEDHEDSSGLRLIASASHRIRLKISEGSPLETEIPQLPDVLDMVEYVPPKLCNDLAVRLMGIVPDGGGSSGAPFTGKGQIVAVADTGLDQTHPDFQGRIVGVVALGRPGDSDDPDGHGTHVAGSVLGDGSASQGQIRGAAPEAKLYFQSIMDAAGNLGGLPLSLADLFEPAYQAGARIHSNSWGAATQSAYTIDSDDVDSYVHERRDMLIVIAAGNEGSAGVRLNSPKGFVDWASIGSPGSCKNALTVGAGRSDRTSGGFSQATYNSLWPGDYPDPPIGAERVSGDPESLAAFSSRGPCDDFRIKPEVVAPGTDILSTRSSLAPSNHFWGPPHPQNPRYAYMGGTSMATPLVSGCAALVRQYYVDRRDAEPSAALVKATLINGARTLSGPDSTAKDPHYHQGFGAIHMPTTLPHEGAANFELEFVDTWQKPAKQFRRTGERKRFNVTAGSATPFRLCLAYTDLPGRGLQNDISVIVQAPDGTKHAGNTGLPNLLIGSDCTNNVEVVRIDAPPAGTYLIQVFARNLLAGPQDFALVVTGDLNGPIAQLAN</sequence>
<dbReference type="CDD" id="cd04842">
    <property type="entry name" value="Peptidases_S8_Kp43_protease"/>
    <property type="match status" value="1"/>
</dbReference>
<evidence type="ECO:0000256" key="4">
    <source>
        <dbReference type="ARBA" id="ARBA00022825"/>
    </source>
</evidence>
<dbReference type="PRINTS" id="PR00723">
    <property type="entry name" value="SUBTILISIN"/>
</dbReference>
<dbReference type="PROSITE" id="PS00137">
    <property type="entry name" value="SUBTILASE_HIS"/>
    <property type="match status" value="1"/>
</dbReference>
<feature type="domain" description="Peptidase S8/S53" evidence="8">
    <location>
        <begin position="275"/>
        <end position="603"/>
    </location>
</feature>
<evidence type="ECO:0000256" key="5">
    <source>
        <dbReference type="PIRSR" id="PIRSR615500-1"/>
    </source>
</evidence>
<name>A0AB39XV21_9ACTN</name>
<dbReference type="Pfam" id="PF00082">
    <property type="entry name" value="Peptidase_S8"/>
    <property type="match status" value="1"/>
</dbReference>
<dbReference type="InterPro" id="IPR036852">
    <property type="entry name" value="Peptidase_S8/S53_dom_sf"/>
</dbReference>
<dbReference type="InterPro" id="IPR051048">
    <property type="entry name" value="Peptidase_S8/S53_subtilisin"/>
</dbReference>
<organism evidence="9">
    <name type="scientific">Streptomyces sp. R33</name>
    <dbReference type="NCBI Taxonomy" id="3238629"/>
    <lineage>
        <taxon>Bacteria</taxon>
        <taxon>Bacillati</taxon>
        <taxon>Actinomycetota</taxon>
        <taxon>Actinomycetes</taxon>
        <taxon>Kitasatosporales</taxon>
        <taxon>Streptomycetaceae</taxon>
        <taxon>Streptomyces</taxon>
    </lineage>
</organism>
<evidence type="ECO:0000256" key="7">
    <source>
        <dbReference type="SAM" id="MobiDB-lite"/>
    </source>
</evidence>
<accession>A0AB39XV21</accession>
<feature type="region of interest" description="Disordered" evidence="7">
    <location>
        <begin position="306"/>
        <end position="333"/>
    </location>
</feature>
<dbReference type="AlphaFoldDB" id="A0AB39XV21"/>
<feature type="active site" description="Charge relay system" evidence="5 6">
    <location>
        <position position="545"/>
    </location>
</feature>
<dbReference type="RefSeq" id="WP_369776347.1">
    <property type="nucleotide sequence ID" value="NZ_CP165727.1"/>
</dbReference>
<dbReference type="InterPro" id="IPR008979">
    <property type="entry name" value="Galactose-bd-like_sf"/>
</dbReference>
<gene>
    <name evidence="9" type="ORF">AB5J51_00500</name>
</gene>
<dbReference type="SUPFAM" id="SSF52743">
    <property type="entry name" value="Subtilisin-like"/>
    <property type="match status" value="1"/>
</dbReference>
<dbReference type="Gene3D" id="2.60.120.380">
    <property type="match status" value="1"/>
</dbReference>
<dbReference type="Gene3D" id="3.40.50.200">
    <property type="entry name" value="Peptidase S8/S53 domain"/>
    <property type="match status" value="1"/>
</dbReference>
<dbReference type="EMBL" id="CP165727">
    <property type="protein sequence ID" value="XDV61578.1"/>
    <property type="molecule type" value="Genomic_DNA"/>
</dbReference>
<keyword evidence="3 6" id="KW-0378">Hydrolase</keyword>
<evidence type="ECO:0000256" key="3">
    <source>
        <dbReference type="ARBA" id="ARBA00022801"/>
    </source>
</evidence>
<feature type="active site" description="Charge relay system" evidence="5 6">
    <location>
        <position position="316"/>
    </location>
</feature>
<protein>
    <submittedName>
        <fullName evidence="9">S8 family serine peptidase</fullName>
    </submittedName>
</protein>